<keyword evidence="1" id="KW-0812">Transmembrane</keyword>
<dbReference type="RefSeq" id="WP_186881771.1">
    <property type="nucleotide sequence ID" value="NZ_JACOGG010000013.1"/>
</dbReference>
<sequence length="57" mass="6860">KANPEFDAHIYKQRHLVENLFARLKHFRSIATRFEKLARNFNAMLFIACTLIWVKLK</sequence>
<organism evidence="3 4">
    <name type="scientific">Undibacterium rugosum</name>
    <dbReference type="NCBI Taxonomy" id="2762291"/>
    <lineage>
        <taxon>Bacteria</taxon>
        <taxon>Pseudomonadati</taxon>
        <taxon>Pseudomonadota</taxon>
        <taxon>Betaproteobacteria</taxon>
        <taxon>Burkholderiales</taxon>
        <taxon>Oxalobacteraceae</taxon>
        <taxon>Undibacterium</taxon>
    </lineage>
</organism>
<protein>
    <submittedName>
        <fullName evidence="3">Transposase</fullName>
    </submittedName>
</protein>
<feature type="transmembrane region" description="Helical" evidence="1">
    <location>
        <begin position="37"/>
        <end position="56"/>
    </location>
</feature>
<evidence type="ECO:0000313" key="4">
    <source>
        <dbReference type="Proteomes" id="UP000612361"/>
    </source>
</evidence>
<name>A0A923I5Z7_9BURK</name>
<dbReference type="GO" id="GO:0003677">
    <property type="term" value="F:DNA binding"/>
    <property type="evidence" value="ECO:0007669"/>
    <property type="project" value="InterPro"/>
</dbReference>
<keyword evidence="1" id="KW-0472">Membrane</keyword>
<feature type="domain" description="Transposase IS4-like" evidence="2">
    <location>
        <begin position="4"/>
        <end position="52"/>
    </location>
</feature>
<evidence type="ECO:0000256" key="1">
    <source>
        <dbReference type="SAM" id="Phobius"/>
    </source>
</evidence>
<dbReference type="GO" id="GO:0006313">
    <property type="term" value="P:DNA transposition"/>
    <property type="evidence" value="ECO:0007669"/>
    <property type="project" value="InterPro"/>
</dbReference>
<dbReference type="AlphaFoldDB" id="A0A923I5Z7"/>
<evidence type="ECO:0000259" key="2">
    <source>
        <dbReference type="Pfam" id="PF01609"/>
    </source>
</evidence>
<dbReference type="EMBL" id="JACOGG010000013">
    <property type="protein sequence ID" value="MBC3936206.1"/>
    <property type="molecule type" value="Genomic_DNA"/>
</dbReference>
<comment type="caution">
    <text evidence="3">The sequence shown here is derived from an EMBL/GenBank/DDBJ whole genome shotgun (WGS) entry which is preliminary data.</text>
</comment>
<proteinExistence type="predicted"/>
<feature type="non-terminal residue" evidence="3">
    <location>
        <position position="1"/>
    </location>
</feature>
<gene>
    <name evidence="3" type="ORF">H8K47_12600</name>
</gene>
<dbReference type="GO" id="GO:0004803">
    <property type="term" value="F:transposase activity"/>
    <property type="evidence" value="ECO:0007669"/>
    <property type="project" value="InterPro"/>
</dbReference>
<keyword evidence="4" id="KW-1185">Reference proteome</keyword>
<evidence type="ECO:0000313" key="3">
    <source>
        <dbReference type="EMBL" id="MBC3936206.1"/>
    </source>
</evidence>
<keyword evidence="1" id="KW-1133">Transmembrane helix</keyword>
<dbReference type="Pfam" id="PF01609">
    <property type="entry name" value="DDE_Tnp_1"/>
    <property type="match status" value="1"/>
</dbReference>
<accession>A0A923I5Z7</accession>
<reference evidence="3" key="1">
    <citation type="submission" date="2020-08" db="EMBL/GenBank/DDBJ databases">
        <title>Novel species isolated from subtropical streams in China.</title>
        <authorList>
            <person name="Lu H."/>
        </authorList>
    </citation>
    <scope>NUCLEOTIDE SEQUENCE</scope>
    <source>
        <strain evidence="3">CY7W</strain>
    </source>
</reference>
<dbReference type="Proteomes" id="UP000612361">
    <property type="component" value="Unassembled WGS sequence"/>
</dbReference>
<dbReference type="InterPro" id="IPR002559">
    <property type="entry name" value="Transposase_11"/>
</dbReference>